<evidence type="ECO:0000313" key="2">
    <source>
        <dbReference type="Proteomes" id="UP000786811"/>
    </source>
</evidence>
<dbReference type="AlphaFoldDB" id="A0A8J2EDV2"/>
<accession>A0A8J2EDV2</accession>
<organism evidence="1 2">
    <name type="scientific">Cotesia congregata</name>
    <name type="common">Parasitoid wasp</name>
    <name type="synonym">Apanteles congregatus</name>
    <dbReference type="NCBI Taxonomy" id="51543"/>
    <lineage>
        <taxon>Eukaryota</taxon>
        <taxon>Metazoa</taxon>
        <taxon>Ecdysozoa</taxon>
        <taxon>Arthropoda</taxon>
        <taxon>Hexapoda</taxon>
        <taxon>Insecta</taxon>
        <taxon>Pterygota</taxon>
        <taxon>Neoptera</taxon>
        <taxon>Endopterygota</taxon>
        <taxon>Hymenoptera</taxon>
        <taxon>Apocrita</taxon>
        <taxon>Ichneumonoidea</taxon>
        <taxon>Braconidae</taxon>
        <taxon>Microgastrinae</taxon>
        <taxon>Cotesia</taxon>
    </lineage>
</organism>
<dbReference type="Proteomes" id="UP000786811">
    <property type="component" value="Unassembled WGS sequence"/>
</dbReference>
<gene>
    <name evidence="1" type="ORF">HICCMSTLAB_LOCUS2300</name>
</gene>
<keyword evidence="2" id="KW-1185">Reference proteome</keyword>
<name>A0A8J2EDV2_COTCN</name>
<evidence type="ECO:0000313" key="1">
    <source>
        <dbReference type="EMBL" id="CAG5076853.1"/>
    </source>
</evidence>
<protein>
    <submittedName>
        <fullName evidence="1">Uncharacterized protein</fullName>
    </submittedName>
</protein>
<proteinExistence type="predicted"/>
<sequence>MELVQLQEILVRLHLIQEFLRKSLVSILSKFLGSILLSHLVVITMVNHRTQSLTELTMLKQCL</sequence>
<comment type="caution">
    <text evidence="1">The sequence shown here is derived from an EMBL/GenBank/DDBJ whole genome shotgun (WGS) entry which is preliminary data.</text>
</comment>
<reference evidence="1" key="1">
    <citation type="submission" date="2021-04" db="EMBL/GenBank/DDBJ databases">
        <authorList>
            <person name="Chebbi M.A.C M."/>
        </authorList>
    </citation>
    <scope>NUCLEOTIDE SEQUENCE</scope>
</reference>
<dbReference type="EMBL" id="CAJNRD030001117">
    <property type="protein sequence ID" value="CAG5076853.1"/>
    <property type="molecule type" value="Genomic_DNA"/>
</dbReference>